<comment type="caution">
    <text evidence="1">The sequence shown here is derived from an EMBL/GenBank/DDBJ whole genome shotgun (WGS) entry which is preliminary data.</text>
</comment>
<evidence type="ECO:0000313" key="1">
    <source>
        <dbReference type="EMBL" id="OOK64040.1"/>
    </source>
</evidence>
<proteinExistence type="predicted"/>
<accession>A0A1V3WAS9</accession>
<gene>
    <name evidence="1" type="ORF">BZL29_8375</name>
</gene>
<dbReference type="EMBL" id="MVBN01000014">
    <property type="protein sequence ID" value="OOK64040.1"/>
    <property type="molecule type" value="Genomic_DNA"/>
</dbReference>
<dbReference type="AlphaFoldDB" id="A0A1V3WAS9"/>
<dbReference type="Proteomes" id="UP000188532">
    <property type="component" value="Unassembled WGS sequence"/>
</dbReference>
<sequence length="136" mass="14371">MAGSAMKATRMGSTGRIRLRLAAVFAAALLGQLGLPPPHASADCVLTAEDQHYIALLAQRQIGAALGNTDCDVAAQGRQIANDVRVADNPPLRASTIADDVYYRTNLTAEQAAFQVAAAIYVYAPDMVWVVEDTAL</sequence>
<protein>
    <submittedName>
        <fullName evidence="1">Uncharacterized protein</fullName>
    </submittedName>
</protein>
<name>A0A1V3WAS9_MYCKA</name>
<evidence type="ECO:0000313" key="2">
    <source>
        <dbReference type="Proteomes" id="UP000188532"/>
    </source>
</evidence>
<organism evidence="1 2">
    <name type="scientific">Mycobacterium kansasii</name>
    <dbReference type="NCBI Taxonomy" id="1768"/>
    <lineage>
        <taxon>Bacteria</taxon>
        <taxon>Bacillati</taxon>
        <taxon>Actinomycetota</taxon>
        <taxon>Actinomycetes</taxon>
        <taxon>Mycobacteriales</taxon>
        <taxon>Mycobacteriaceae</taxon>
        <taxon>Mycobacterium</taxon>
    </lineage>
</organism>
<reference evidence="1 2" key="1">
    <citation type="submission" date="2017-02" db="EMBL/GenBank/DDBJ databases">
        <title>Complete genome sequences of Mycobacterium kansasii strains isolated from rhesus macaques.</title>
        <authorList>
            <person name="Panda A."/>
            <person name="Nagaraj S."/>
            <person name="Zhao X."/>
            <person name="Tettelin H."/>
            <person name="Detolla L.J."/>
        </authorList>
    </citation>
    <scope>NUCLEOTIDE SEQUENCE [LARGE SCALE GENOMIC DNA]</scope>
    <source>
        <strain evidence="1 2">11-3469</strain>
    </source>
</reference>
<dbReference type="STRING" id="1768.B1T50_04325"/>